<keyword evidence="1" id="KW-0547">Nucleotide-binding</keyword>
<dbReference type="Pfam" id="PF00072">
    <property type="entry name" value="Response_reg"/>
    <property type="match status" value="1"/>
</dbReference>
<organism evidence="10 11">
    <name type="scientific">Thauera mechernichensis</name>
    <dbReference type="NCBI Taxonomy" id="82788"/>
    <lineage>
        <taxon>Bacteria</taxon>
        <taxon>Pseudomonadati</taxon>
        <taxon>Pseudomonadota</taxon>
        <taxon>Betaproteobacteria</taxon>
        <taxon>Rhodocyclales</taxon>
        <taxon>Zoogloeaceae</taxon>
        <taxon>Thauera</taxon>
    </lineage>
</organism>
<dbReference type="InterPro" id="IPR027417">
    <property type="entry name" value="P-loop_NTPase"/>
</dbReference>
<name>A0ABW3WJ45_9RHOO</name>
<dbReference type="Gene3D" id="1.10.10.60">
    <property type="entry name" value="Homeodomain-like"/>
    <property type="match status" value="1"/>
</dbReference>
<sequence>MSARATAPIPAAARLLLIDDDTDLLRLLSMRLKANGYRVSTACSIASAHARLAMETFDLVLSDVRLPDGDGLTLFEDIRRHHPALPVIMITAHGSIPDAVDATTRGVADYLTKPFDGQALLDRIAKALGNASSTSIAEGDRADWCKAIISRSSRMRALLAEARLVAASDASVLILGESGTGKELLARAIHNASARAQGPFVAINCGAIPDQLLESELFGHVRGAFTGATSTHAGLIQAADGGTLFLDEIGDMPPALQIKLLRVLQERAVRPVGSTQASPVNLRILSATHRNLEDALGNGQFREDLYYRINVVSLDLPPLAERREDIPLLAEHFLRTLARRYGKDVNGFAADALETLAISQWPGNVRQLHNVVEQVCALSTTPLVPRSLVERALRAQPIEALSYAEAKQRFERNYLIQLLKLTAGNVTDAARLADRNRTEFYRLLQRHGLRPEPFRAENQPDEEQTRCPSRRPA</sequence>
<dbReference type="InterPro" id="IPR011006">
    <property type="entry name" value="CheY-like_superfamily"/>
</dbReference>
<keyword evidence="5" id="KW-0804">Transcription</keyword>
<evidence type="ECO:0000259" key="9">
    <source>
        <dbReference type="PROSITE" id="PS50110"/>
    </source>
</evidence>
<dbReference type="PROSITE" id="PS00688">
    <property type="entry name" value="SIGMA54_INTERACT_3"/>
    <property type="match status" value="1"/>
</dbReference>
<dbReference type="PROSITE" id="PS00675">
    <property type="entry name" value="SIGMA54_INTERACT_1"/>
    <property type="match status" value="1"/>
</dbReference>
<dbReference type="SUPFAM" id="SSF52540">
    <property type="entry name" value="P-loop containing nucleoside triphosphate hydrolases"/>
    <property type="match status" value="1"/>
</dbReference>
<evidence type="ECO:0000256" key="4">
    <source>
        <dbReference type="ARBA" id="ARBA00023125"/>
    </source>
</evidence>
<keyword evidence="6" id="KW-0597">Phosphoprotein</keyword>
<reference evidence="11" key="1">
    <citation type="journal article" date="2019" name="Int. J. Syst. Evol. Microbiol.">
        <title>The Global Catalogue of Microorganisms (GCM) 10K type strain sequencing project: providing services to taxonomists for standard genome sequencing and annotation.</title>
        <authorList>
            <consortium name="The Broad Institute Genomics Platform"/>
            <consortium name="The Broad Institute Genome Sequencing Center for Infectious Disease"/>
            <person name="Wu L."/>
            <person name="Ma J."/>
        </authorList>
    </citation>
    <scope>NUCLEOTIDE SEQUENCE [LARGE SCALE GENOMIC DNA]</scope>
    <source>
        <strain evidence="11">CCUG 48884</strain>
    </source>
</reference>
<feature type="region of interest" description="Disordered" evidence="7">
    <location>
        <begin position="451"/>
        <end position="473"/>
    </location>
</feature>
<comment type="caution">
    <text evidence="10">The sequence shown here is derived from an EMBL/GenBank/DDBJ whole genome shotgun (WGS) entry which is preliminary data.</text>
</comment>
<dbReference type="InterPro" id="IPR025662">
    <property type="entry name" value="Sigma_54_int_dom_ATP-bd_1"/>
</dbReference>
<evidence type="ECO:0000256" key="2">
    <source>
        <dbReference type="ARBA" id="ARBA00022840"/>
    </source>
</evidence>
<feature type="domain" description="Response regulatory" evidence="9">
    <location>
        <begin position="14"/>
        <end position="128"/>
    </location>
</feature>
<accession>A0ABW3WJ45</accession>
<keyword evidence="11" id="KW-1185">Reference proteome</keyword>
<feature type="modified residue" description="4-aspartylphosphate" evidence="6">
    <location>
        <position position="63"/>
    </location>
</feature>
<dbReference type="EMBL" id="JBHTMC010000027">
    <property type="protein sequence ID" value="MFD1265114.1"/>
    <property type="molecule type" value="Genomic_DNA"/>
</dbReference>
<evidence type="ECO:0000256" key="1">
    <source>
        <dbReference type="ARBA" id="ARBA00022741"/>
    </source>
</evidence>
<dbReference type="InterPro" id="IPR002078">
    <property type="entry name" value="Sigma_54_int"/>
</dbReference>
<dbReference type="InterPro" id="IPR025943">
    <property type="entry name" value="Sigma_54_int_dom_ATP-bd_2"/>
</dbReference>
<evidence type="ECO:0000313" key="10">
    <source>
        <dbReference type="EMBL" id="MFD1265114.1"/>
    </source>
</evidence>
<dbReference type="PANTHER" id="PTHR32071:SF116">
    <property type="entry name" value="TRANSCRIPTIONAL REGULATORY PROTEIN GLRR"/>
    <property type="match status" value="1"/>
</dbReference>
<evidence type="ECO:0000313" key="11">
    <source>
        <dbReference type="Proteomes" id="UP001597158"/>
    </source>
</evidence>
<gene>
    <name evidence="10" type="ORF">ACFQ4M_16180</name>
</gene>
<dbReference type="Gene3D" id="3.40.50.300">
    <property type="entry name" value="P-loop containing nucleotide triphosphate hydrolases"/>
    <property type="match status" value="1"/>
</dbReference>
<dbReference type="Pfam" id="PF25601">
    <property type="entry name" value="AAA_lid_14"/>
    <property type="match status" value="1"/>
</dbReference>
<dbReference type="Gene3D" id="1.10.8.60">
    <property type="match status" value="1"/>
</dbReference>
<dbReference type="Pfam" id="PF00158">
    <property type="entry name" value="Sigma54_activat"/>
    <property type="match status" value="1"/>
</dbReference>
<keyword evidence="4" id="KW-0238">DNA-binding</keyword>
<dbReference type="PANTHER" id="PTHR32071">
    <property type="entry name" value="TRANSCRIPTIONAL REGULATORY PROTEIN"/>
    <property type="match status" value="1"/>
</dbReference>
<dbReference type="InterPro" id="IPR001789">
    <property type="entry name" value="Sig_transdc_resp-reg_receiver"/>
</dbReference>
<protein>
    <submittedName>
        <fullName evidence="10">Sigma 54-interacting transcriptional regulator</fullName>
    </submittedName>
</protein>
<dbReference type="InterPro" id="IPR058031">
    <property type="entry name" value="AAA_lid_NorR"/>
</dbReference>
<dbReference type="Proteomes" id="UP001597158">
    <property type="component" value="Unassembled WGS sequence"/>
</dbReference>
<dbReference type="CDD" id="cd00009">
    <property type="entry name" value="AAA"/>
    <property type="match status" value="1"/>
</dbReference>
<dbReference type="InterPro" id="IPR009057">
    <property type="entry name" value="Homeodomain-like_sf"/>
</dbReference>
<dbReference type="SMART" id="SM00382">
    <property type="entry name" value="AAA"/>
    <property type="match status" value="1"/>
</dbReference>
<evidence type="ECO:0000256" key="3">
    <source>
        <dbReference type="ARBA" id="ARBA00023015"/>
    </source>
</evidence>
<evidence type="ECO:0000256" key="5">
    <source>
        <dbReference type="ARBA" id="ARBA00023163"/>
    </source>
</evidence>
<dbReference type="SMART" id="SM00448">
    <property type="entry name" value="REC"/>
    <property type="match status" value="1"/>
</dbReference>
<evidence type="ECO:0000259" key="8">
    <source>
        <dbReference type="PROSITE" id="PS50045"/>
    </source>
</evidence>
<feature type="domain" description="Sigma-54 factor interaction" evidence="8">
    <location>
        <begin position="148"/>
        <end position="377"/>
    </location>
</feature>
<dbReference type="Gene3D" id="3.40.50.2300">
    <property type="match status" value="1"/>
</dbReference>
<dbReference type="SUPFAM" id="SSF52172">
    <property type="entry name" value="CheY-like"/>
    <property type="match status" value="1"/>
</dbReference>
<dbReference type="InterPro" id="IPR003593">
    <property type="entry name" value="AAA+_ATPase"/>
</dbReference>
<dbReference type="SUPFAM" id="SSF46689">
    <property type="entry name" value="Homeodomain-like"/>
    <property type="match status" value="1"/>
</dbReference>
<dbReference type="InterPro" id="IPR025944">
    <property type="entry name" value="Sigma_54_int_dom_CS"/>
</dbReference>
<dbReference type="RefSeq" id="WP_002938275.1">
    <property type="nucleotide sequence ID" value="NZ_JARQZE010000001.1"/>
</dbReference>
<dbReference type="PROSITE" id="PS00676">
    <property type="entry name" value="SIGMA54_INTERACT_2"/>
    <property type="match status" value="1"/>
</dbReference>
<dbReference type="PROSITE" id="PS50045">
    <property type="entry name" value="SIGMA54_INTERACT_4"/>
    <property type="match status" value="1"/>
</dbReference>
<evidence type="ECO:0000256" key="7">
    <source>
        <dbReference type="SAM" id="MobiDB-lite"/>
    </source>
</evidence>
<dbReference type="PROSITE" id="PS50110">
    <property type="entry name" value="RESPONSE_REGULATORY"/>
    <property type="match status" value="1"/>
</dbReference>
<evidence type="ECO:0000256" key="6">
    <source>
        <dbReference type="PROSITE-ProRule" id="PRU00169"/>
    </source>
</evidence>
<keyword evidence="2" id="KW-0067">ATP-binding</keyword>
<proteinExistence type="predicted"/>
<keyword evidence="3" id="KW-0805">Transcription regulation</keyword>